<dbReference type="EMBL" id="JADGJH010004881">
    <property type="protein sequence ID" value="KAJ3083314.1"/>
    <property type="molecule type" value="Genomic_DNA"/>
</dbReference>
<dbReference type="GO" id="GO:0045505">
    <property type="term" value="F:dynein intermediate chain binding"/>
    <property type="evidence" value="ECO:0007669"/>
    <property type="project" value="InterPro"/>
</dbReference>
<reference evidence="2" key="1">
    <citation type="submission" date="2020-05" db="EMBL/GenBank/DDBJ databases">
        <title>Phylogenomic resolution of chytrid fungi.</title>
        <authorList>
            <person name="Stajich J.E."/>
            <person name="Amses K."/>
            <person name="Simmons R."/>
            <person name="Seto K."/>
            <person name="Myers J."/>
            <person name="Bonds A."/>
            <person name="Quandt C.A."/>
            <person name="Barry K."/>
            <person name="Liu P."/>
            <person name="Grigoriev I."/>
            <person name="Longcore J.E."/>
            <person name="James T.Y."/>
        </authorList>
    </citation>
    <scope>NUCLEOTIDE SEQUENCE</scope>
    <source>
        <strain evidence="2">JEL0513</strain>
    </source>
</reference>
<feature type="domain" description="Dynein heavy chain C-terminal" evidence="1">
    <location>
        <begin position="1"/>
        <end position="266"/>
    </location>
</feature>
<dbReference type="PANTHER" id="PTHR46961:SF19">
    <property type="entry name" value="DYNEIN HEAVY CHAIN 5, AXONEMAL"/>
    <property type="match status" value="1"/>
</dbReference>
<dbReference type="PANTHER" id="PTHR46961">
    <property type="entry name" value="DYNEIN HEAVY CHAIN 1, AXONEMAL-LIKE PROTEIN"/>
    <property type="match status" value="1"/>
</dbReference>
<comment type="caution">
    <text evidence="2">The sequence shown here is derived from an EMBL/GenBank/DDBJ whole genome shotgun (WGS) entry which is preliminary data.</text>
</comment>
<name>A0AAD5SNI2_9FUNG</name>
<evidence type="ECO:0000313" key="3">
    <source>
        <dbReference type="Proteomes" id="UP001211907"/>
    </source>
</evidence>
<dbReference type="InterPro" id="IPR041228">
    <property type="entry name" value="Dynein_C"/>
</dbReference>
<sequence>MANDLLSKLPEDFDKNKTKTAIQKQGGLKPLNIFLAQEIDRMQAVISVVRSTLNDLKLAIDGTIICSSQLQEALDALYDARVPTAWTKVSWQSATLGLWYSEMLARITQFQTWCYDGRPLVFWLSGFFNAQGFLTAVRQEITRAHQAQNWALDGVKLACEVMKQMKEDITAAPGEGVYIHGLFIEGAGWDRKNIRLTESQPKIIYQLMPVIHVSAIFSSDEGDPKLYMAPVYRRPRRTDLNYVFQVELKTLQSPDYWILRGVALLCATS</sequence>
<accession>A0AAD5SNI2</accession>
<dbReference type="InterPro" id="IPR043160">
    <property type="entry name" value="Dynein_C_barrel"/>
</dbReference>
<dbReference type="GO" id="GO:0007018">
    <property type="term" value="P:microtubule-based movement"/>
    <property type="evidence" value="ECO:0007669"/>
    <property type="project" value="InterPro"/>
</dbReference>
<dbReference type="InterPro" id="IPR026983">
    <property type="entry name" value="DHC"/>
</dbReference>
<evidence type="ECO:0000259" key="1">
    <source>
        <dbReference type="Pfam" id="PF18199"/>
    </source>
</evidence>
<protein>
    <recommendedName>
        <fullName evidence="1">Dynein heavy chain C-terminal domain-containing protein</fullName>
    </recommendedName>
</protein>
<dbReference type="Proteomes" id="UP001211907">
    <property type="component" value="Unassembled WGS sequence"/>
</dbReference>
<proteinExistence type="predicted"/>
<gene>
    <name evidence="2" type="ORF">HK100_009478</name>
</gene>
<dbReference type="GO" id="GO:0051959">
    <property type="term" value="F:dynein light intermediate chain binding"/>
    <property type="evidence" value="ECO:0007669"/>
    <property type="project" value="InterPro"/>
</dbReference>
<organism evidence="2 3">
    <name type="scientific">Physocladia obscura</name>
    <dbReference type="NCBI Taxonomy" id="109957"/>
    <lineage>
        <taxon>Eukaryota</taxon>
        <taxon>Fungi</taxon>
        <taxon>Fungi incertae sedis</taxon>
        <taxon>Chytridiomycota</taxon>
        <taxon>Chytridiomycota incertae sedis</taxon>
        <taxon>Chytridiomycetes</taxon>
        <taxon>Chytridiales</taxon>
        <taxon>Chytriomycetaceae</taxon>
        <taxon>Physocladia</taxon>
    </lineage>
</organism>
<dbReference type="AlphaFoldDB" id="A0AAD5SNI2"/>
<dbReference type="GO" id="GO:0030286">
    <property type="term" value="C:dynein complex"/>
    <property type="evidence" value="ECO:0007669"/>
    <property type="project" value="InterPro"/>
</dbReference>
<dbReference type="FunFam" id="3.10.490.20:FF:000010">
    <property type="entry name" value="Dynein heavy chain, putative"/>
    <property type="match status" value="1"/>
</dbReference>
<dbReference type="Pfam" id="PF18199">
    <property type="entry name" value="Dynein_C"/>
    <property type="match status" value="1"/>
</dbReference>
<evidence type="ECO:0000313" key="2">
    <source>
        <dbReference type="EMBL" id="KAJ3083314.1"/>
    </source>
</evidence>
<dbReference type="Gene3D" id="3.10.490.20">
    <property type="match status" value="1"/>
</dbReference>
<keyword evidence="3" id="KW-1185">Reference proteome</keyword>
<dbReference type="Gene3D" id="1.20.1270.280">
    <property type="match status" value="1"/>
</dbReference>